<evidence type="ECO:0000256" key="3">
    <source>
        <dbReference type="ARBA" id="ARBA00023242"/>
    </source>
</evidence>
<comment type="subcellular location">
    <subcellularLocation>
        <location evidence="1">Nucleus</location>
        <location evidence="1">Nucleolus</location>
    </subcellularLocation>
</comment>
<evidence type="ECO:0000313" key="7">
    <source>
        <dbReference type="Proteomes" id="UP000013827"/>
    </source>
</evidence>
<dbReference type="GeneID" id="17278483"/>
<dbReference type="PANTHER" id="PTHR46754">
    <property type="entry name" value="MKI67 FHA DOMAIN-INTERACTING NUCLEOLAR PHOSPHOPROTEIN"/>
    <property type="match status" value="1"/>
</dbReference>
<evidence type="ECO:0000259" key="5">
    <source>
        <dbReference type="PROSITE" id="PS50102"/>
    </source>
</evidence>
<dbReference type="GeneID" id="17253467"/>
<dbReference type="AlphaFoldDB" id="A0A0D3I7Q7"/>
<protein>
    <recommendedName>
        <fullName evidence="5">RRM domain-containing protein</fullName>
    </recommendedName>
</protein>
<dbReference type="PaxDb" id="2903-EOD07292"/>
<reference evidence="6" key="2">
    <citation type="submission" date="2024-10" db="UniProtKB">
        <authorList>
            <consortium name="EnsemblProtists"/>
        </authorList>
    </citation>
    <scope>IDENTIFICATION</scope>
</reference>
<dbReference type="SUPFAM" id="SSF54928">
    <property type="entry name" value="RNA-binding domain, RBD"/>
    <property type="match status" value="1"/>
</dbReference>
<evidence type="ECO:0000256" key="1">
    <source>
        <dbReference type="ARBA" id="ARBA00004604"/>
    </source>
</evidence>
<dbReference type="GO" id="GO:0003723">
    <property type="term" value="F:RNA binding"/>
    <property type="evidence" value="ECO:0007669"/>
    <property type="project" value="UniProtKB-UniRule"/>
</dbReference>
<dbReference type="OMA" id="FYEKQMK"/>
<dbReference type="GO" id="GO:0005730">
    <property type="term" value="C:nucleolus"/>
    <property type="evidence" value="ECO:0007669"/>
    <property type="project" value="UniProtKB-SubCell"/>
</dbReference>
<dbReference type="KEGG" id="ehx:EMIHUDRAFT_62237"/>
<accession>A0A0D3I7Q7</accession>
<dbReference type="EnsemblProtists" id="EOD07292">
    <property type="protein sequence ID" value="EOD07292"/>
    <property type="gene ID" value="EMIHUDRAFT_62237"/>
</dbReference>
<evidence type="ECO:0000256" key="4">
    <source>
        <dbReference type="PROSITE-ProRule" id="PRU00176"/>
    </source>
</evidence>
<dbReference type="PROSITE" id="PS50102">
    <property type="entry name" value="RRM"/>
    <property type="match status" value="1"/>
</dbReference>
<dbReference type="RefSeq" id="XP_005759721.1">
    <property type="nucleotide sequence ID" value="XM_005759664.1"/>
</dbReference>
<reference evidence="7" key="1">
    <citation type="journal article" date="2013" name="Nature">
        <title>Pan genome of the phytoplankton Emiliania underpins its global distribution.</title>
        <authorList>
            <person name="Read B.A."/>
            <person name="Kegel J."/>
            <person name="Klute M.J."/>
            <person name="Kuo A."/>
            <person name="Lefebvre S.C."/>
            <person name="Maumus F."/>
            <person name="Mayer C."/>
            <person name="Miller J."/>
            <person name="Monier A."/>
            <person name="Salamov A."/>
            <person name="Young J."/>
            <person name="Aguilar M."/>
            <person name="Claverie J.M."/>
            <person name="Frickenhaus S."/>
            <person name="Gonzalez K."/>
            <person name="Herman E.K."/>
            <person name="Lin Y.C."/>
            <person name="Napier J."/>
            <person name="Ogata H."/>
            <person name="Sarno A.F."/>
            <person name="Shmutz J."/>
            <person name="Schroeder D."/>
            <person name="de Vargas C."/>
            <person name="Verret F."/>
            <person name="von Dassow P."/>
            <person name="Valentin K."/>
            <person name="Van de Peer Y."/>
            <person name="Wheeler G."/>
            <person name="Dacks J.B."/>
            <person name="Delwiche C.F."/>
            <person name="Dyhrman S.T."/>
            <person name="Glockner G."/>
            <person name="John U."/>
            <person name="Richards T."/>
            <person name="Worden A.Z."/>
            <person name="Zhang X."/>
            <person name="Grigoriev I.V."/>
            <person name="Allen A.E."/>
            <person name="Bidle K."/>
            <person name="Borodovsky M."/>
            <person name="Bowler C."/>
            <person name="Brownlee C."/>
            <person name="Cock J.M."/>
            <person name="Elias M."/>
            <person name="Gladyshev V.N."/>
            <person name="Groth M."/>
            <person name="Guda C."/>
            <person name="Hadaegh A."/>
            <person name="Iglesias-Rodriguez M.D."/>
            <person name="Jenkins J."/>
            <person name="Jones B.M."/>
            <person name="Lawson T."/>
            <person name="Leese F."/>
            <person name="Lindquist E."/>
            <person name="Lobanov A."/>
            <person name="Lomsadze A."/>
            <person name="Malik S.B."/>
            <person name="Marsh M.E."/>
            <person name="Mackinder L."/>
            <person name="Mock T."/>
            <person name="Mueller-Roeber B."/>
            <person name="Pagarete A."/>
            <person name="Parker M."/>
            <person name="Probert I."/>
            <person name="Quesneville H."/>
            <person name="Raines C."/>
            <person name="Rensing S.A."/>
            <person name="Riano-Pachon D.M."/>
            <person name="Richier S."/>
            <person name="Rokitta S."/>
            <person name="Shiraiwa Y."/>
            <person name="Soanes D.M."/>
            <person name="van der Giezen M."/>
            <person name="Wahlund T.M."/>
            <person name="Williams B."/>
            <person name="Wilson W."/>
            <person name="Wolfe G."/>
            <person name="Wurch L.L."/>
        </authorList>
    </citation>
    <scope>NUCLEOTIDE SEQUENCE</scope>
</reference>
<proteinExistence type="predicted"/>
<feature type="domain" description="RRM" evidence="5">
    <location>
        <begin position="32"/>
        <end position="110"/>
    </location>
</feature>
<dbReference type="Proteomes" id="UP000013827">
    <property type="component" value="Unassembled WGS sequence"/>
</dbReference>
<dbReference type="STRING" id="2903.R1DE27"/>
<dbReference type="InterPro" id="IPR000504">
    <property type="entry name" value="RRM_dom"/>
</dbReference>
<dbReference type="Pfam" id="PF00076">
    <property type="entry name" value="RRM_1"/>
    <property type="match status" value="1"/>
</dbReference>
<dbReference type="HOGENOM" id="CLU_025741_3_2_1"/>
<dbReference type="Gene3D" id="3.30.70.330">
    <property type="match status" value="1"/>
</dbReference>
<dbReference type="CDD" id="cd12307">
    <property type="entry name" value="RRM_NIFK_like"/>
    <property type="match status" value="1"/>
</dbReference>
<dbReference type="InterPro" id="IPR035979">
    <property type="entry name" value="RBD_domain_sf"/>
</dbReference>
<dbReference type="SMART" id="SM00360">
    <property type="entry name" value="RRM"/>
    <property type="match status" value="1"/>
</dbReference>
<dbReference type="RefSeq" id="XP_005785641.1">
    <property type="nucleotide sequence ID" value="XM_005785584.1"/>
</dbReference>
<dbReference type="eggNOG" id="KOG4208">
    <property type="taxonomic scope" value="Eukaryota"/>
</dbReference>
<keyword evidence="7" id="KW-1185">Reference proteome</keyword>
<sequence>MVVDAKTAASITQRIKKRAASADKGGPSGSGTVLYLGHIPHGFYEEQMRGFFSQFGDVTRLRLARNKKTGASKHYAFVEFAHAEVASIVAQAMNGYLMFTKILVCQVVPDEQLHPNMFKGSGKPFTPVNRLKRERVAHNKKRTADEATALEKKLLAGERKKRRKLEAAGIDYEFGGYEAAVAQREKKRKRAASA</sequence>
<name>A0A0D3I7Q7_EMIH1</name>
<organism evidence="6 7">
    <name type="scientific">Emiliania huxleyi (strain CCMP1516)</name>
    <dbReference type="NCBI Taxonomy" id="280463"/>
    <lineage>
        <taxon>Eukaryota</taxon>
        <taxon>Haptista</taxon>
        <taxon>Haptophyta</taxon>
        <taxon>Prymnesiophyceae</taxon>
        <taxon>Isochrysidales</taxon>
        <taxon>Noelaerhabdaceae</taxon>
        <taxon>Emiliania</taxon>
    </lineage>
</organism>
<dbReference type="EnsemblProtists" id="EOD33212">
    <property type="protein sequence ID" value="EOD33212"/>
    <property type="gene ID" value="EMIHUDRAFT_63394"/>
</dbReference>
<evidence type="ECO:0000256" key="2">
    <source>
        <dbReference type="ARBA" id="ARBA00022884"/>
    </source>
</evidence>
<keyword evidence="2 4" id="KW-0694">RNA-binding</keyword>
<keyword evidence="3" id="KW-0539">Nucleus</keyword>
<dbReference type="InterPro" id="IPR012677">
    <property type="entry name" value="Nucleotide-bd_a/b_plait_sf"/>
</dbReference>
<evidence type="ECO:0000313" key="6">
    <source>
        <dbReference type="EnsemblProtists" id="EOD07292"/>
    </source>
</evidence>
<dbReference type="KEGG" id="ehx:EMIHUDRAFT_63394"/>